<organism evidence="5 6">
    <name type="scientific">Cytophaga hutchinsonii (strain ATCC 33406 / DSM 1761 / CIP 103989 / NBRC 15051 / NCIMB 9469 / D465)</name>
    <dbReference type="NCBI Taxonomy" id="269798"/>
    <lineage>
        <taxon>Bacteria</taxon>
        <taxon>Pseudomonadati</taxon>
        <taxon>Bacteroidota</taxon>
        <taxon>Cytophagia</taxon>
        <taxon>Cytophagales</taxon>
        <taxon>Cytophagaceae</taxon>
        <taxon>Cytophaga</taxon>
    </lineage>
</organism>
<dbReference type="PANTHER" id="PTHR40980">
    <property type="entry name" value="PLUG DOMAIN-CONTAINING PROTEIN"/>
    <property type="match status" value="1"/>
</dbReference>
<dbReference type="AlphaFoldDB" id="A0A6N4SM95"/>
<dbReference type="InterPro" id="IPR013784">
    <property type="entry name" value="Carb-bd-like_fold"/>
</dbReference>
<keyword evidence="3" id="KW-0998">Cell outer membrane</keyword>
<dbReference type="Gene3D" id="2.170.130.10">
    <property type="entry name" value="TonB-dependent receptor, plug domain"/>
    <property type="match status" value="1"/>
</dbReference>
<dbReference type="SUPFAM" id="SSF49452">
    <property type="entry name" value="Starch-binding domain-like"/>
    <property type="match status" value="1"/>
</dbReference>
<dbReference type="EMBL" id="CP000383">
    <property type="protein sequence ID" value="ABG57383.1"/>
    <property type="molecule type" value="Genomic_DNA"/>
</dbReference>
<evidence type="ECO:0000256" key="3">
    <source>
        <dbReference type="ARBA" id="ARBA00023237"/>
    </source>
</evidence>
<dbReference type="InterPro" id="IPR037066">
    <property type="entry name" value="Plug_dom_sf"/>
</dbReference>
<dbReference type="Gene3D" id="2.60.40.1120">
    <property type="entry name" value="Carboxypeptidase-like, regulatory domain"/>
    <property type="match status" value="1"/>
</dbReference>
<dbReference type="KEGG" id="chu:CHU_0089"/>
<evidence type="ECO:0000313" key="6">
    <source>
        <dbReference type="Proteomes" id="UP000001822"/>
    </source>
</evidence>
<dbReference type="Pfam" id="PF07715">
    <property type="entry name" value="Plug"/>
    <property type="match status" value="1"/>
</dbReference>
<dbReference type="InterPro" id="IPR036942">
    <property type="entry name" value="Beta-barrel_TonB_sf"/>
</dbReference>
<sequence length="957" mass="108175">MHCKNQTTIKLVMNTLRFPKWLSLSAVFLLLSFTAPFTSLAQTGSLKGTLIDSTANELIFGAIISSPEFPNIGAQSDFDGNFLIQNIKPGTYNFKISYIGYKEVLLNGIVVNAGQTTDLGTINIKIDEEVPVIEIVGEVATNTEQAVVQEVRAQDQVVSGISAEQISKSQDRDAAAVISRIPGVTLIDGRFIMIRGLSERYNNVLLNGAIAPSSESETRAFSFDILPSNVIDRILVFKSGAAEMPGDFAGGIIKVYTKANVDKNITSLGISLGYRTATTFKSFTRQSGYNADWTTFGNNARELPADFPKDLKNLGFDYNKSVEYSKQLDYNWNTKETTAMPDLRMNLLVGRNFYAGSVKISSINNLSYSNVYQSYKNDRFRYWNYDSEGKSETKLAFKDQYSVNSYRLGLMSNWSANFTKSVNKKILTFRNFYTRSAFNETQFRSGYDNEKTQELLFQSLRYGTNAIFSSQLEGEHGMRSNKDNLTWVVGFSQITRSEPDWKRASQTRQLGSSDPFRTVVQPGPTAQDGASFFTKLTEGVVMNSVDYARNMLNHTDSSRVRLTLKVGYYAEYKKRTYYARWMSLTDAGIDPSLKFLSPDELFQSQYLGYPNGLLLQEGTRTQDRYDASNTLIAGYAGANFVISKVTIDGGLRMENNRQQIESAVDGTPVIIDNKILTPLPFLNLSYRFHEKWVLRGSAMKTINRPEFRELSPFPFYDFNIPADKTGNPNLKVCDIINLDTRLEFYPTEAEMVAVGVFYKHFKNPIEAYLLQGASNLVYIYDNAPEAQSYGVEFELRKSLESFTNVEFMQRFSLLFNGSLIYSQINFGNDLTSYSNLIQKRAMQGQSPYVVNAGIYYSYRKTKLSGLYNVYGPRIFSVGDSQIRTIYEMPRASLDVTYSYELNKKTELRIGISNLLNSSIRLQEDGNNNRKLNEKDIDKNISQYRIGQNINVGFVYNF</sequence>
<dbReference type="InterPro" id="IPR012910">
    <property type="entry name" value="Plug_dom"/>
</dbReference>
<proteinExistence type="predicted"/>
<dbReference type="PANTHER" id="PTHR40980:SF4">
    <property type="entry name" value="TONB-DEPENDENT RECEPTOR-LIKE BETA-BARREL DOMAIN-CONTAINING PROTEIN"/>
    <property type="match status" value="1"/>
</dbReference>
<reference evidence="5 6" key="1">
    <citation type="journal article" date="2007" name="Appl. Environ. Microbiol.">
        <title>Genome sequence of the cellulolytic gliding bacterium Cytophaga hutchinsonii.</title>
        <authorList>
            <person name="Xie G."/>
            <person name="Bruce D.C."/>
            <person name="Challacombe J.F."/>
            <person name="Chertkov O."/>
            <person name="Detter J.C."/>
            <person name="Gilna P."/>
            <person name="Han C.S."/>
            <person name="Lucas S."/>
            <person name="Misra M."/>
            <person name="Myers G.L."/>
            <person name="Richardson P."/>
            <person name="Tapia R."/>
            <person name="Thayer N."/>
            <person name="Thompson L.S."/>
            <person name="Brettin T.S."/>
            <person name="Henrissat B."/>
            <person name="Wilson D.B."/>
            <person name="McBride M.J."/>
        </authorList>
    </citation>
    <scope>NUCLEOTIDE SEQUENCE [LARGE SCALE GENOMIC DNA]</scope>
    <source>
        <strain evidence="6">ATCC 33406 / DSM 1761 / CIP 103989 / NBRC 15051 / NCIMB 9469 / D465</strain>
    </source>
</reference>
<dbReference type="GO" id="GO:0009279">
    <property type="term" value="C:cell outer membrane"/>
    <property type="evidence" value="ECO:0007669"/>
    <property type="project" value="UniProtKB-SubCell"/>
</dbReference>
<dbReference type="Proteomes" id="UP000001822">
    <property type="component" value="Chromosome"/>
</dbReference>
<keyword evidence="2" id="KW-0472">Membrane</keyword>
<keyword evidence="5" id="KW-0675">Receptor</keyword>
<dbReference type="SUPFAM" id="SSF56935">
    <property type="entry name" value="Porins"/>
    <property type="match status" value="1"/>
</dbReference>
<evidence type="ECO:0000256" key="1">
    <source>
        <dbReference type="ARBA" id="ARBA00004442"/>
    </source>
</evidence>
<protein>
    <submittedName>
        <fullName evidence="5">TonB-dependent receptor</fullName>
    </submittedName>
</protein>
<dbReference type="GO" id="GO:0030246">
    <property type="term" value="F:carbohydrate binding"/>
    <property type="evidence" value="ECO:0007669"/>
    <property type="project" value="InterPro"/>
</dbReference>
<dbReference type="Gene3D" id="2.40.170.20">
    <property type="entry name" value="TonB-dependent receptor, beta-barrel domain"/>
    <property type="match status" value="1"/>
</dbReference>
<feature type="domain" description="TonB-dependent receptor plug" evidence="4">
    <location>
        <begin position="152"/>
        <end position="251"/>
    </location>
</feature>
<evidence type="ECO:0000313" key="5">
    <source>
        <dbReference type="EMBL" id="ABG57383.1"/>
    </source>
</evidence>
<keyword evidence="6" id="KW-1185">Reference proteome</keyword>
<name>A0A6N4SM95_CYTH3</name>
<comment type="subcellular location">
    <subcellularLocation>
        <location evidence="1">Cell outer membrane</location>
    </subcellularLocation>
</comment>
<evidence type="ECO:0000256" key="2">
    <source>
        <dbReference type="ARBA" id="ARBA00023136"/>
    </source>
</evidence>
<evidence type="ECO:0000259" key="4">
    <source>
        <dbReference type="Pfam" id="PF07715"/>
    </source>
</evidence>
<accession>A0A6N4SM95</accession>
<gene>
    <name evidence="5" type="ordered locus">CHU_0089</name>
</gene>
<dbReference type="Pfam" id="PF13715">
    <property type="entry name" value="CarbopepD_reg_2"/>
    <property type="match status" value="1"/>
</dbReference>